<dbReference type="Gene3D" id="2.180.10.10">
    <property type="entry name" value="RHS repeat-associated core"/>
    <property type="match status" value="3"/>
</dbReference>
<dbReference type="InterPro" id="IPR022385">
    <property type="entry name" value="Rhs_assc_core"/>
</dbReference>
<keyword evidence="2" id="KW-0732">Signal</keyword>
<evidence type="ECO:0000313" key="4">
    <source>
        <dbReference type="EMBL" id="OOV79650.1"/>
    </source>
</evidence>
<evidence type="ECO:0000259" key="3">
    <source>
        <dbReference type="Pfam" id="PF25023"/>
    </source>
</evidence>
<dbReference type="InterPro" id="IPR006530">
    <property type="entry name" value="YD"/>
</dbReference>
<feature type="chain" id="PRO_5012775003" description="Teneurin-like YD-shell domain-containing protein" evidence="2">
    <location>
        <begin position="23"/>
        <end position="1519"/>
    </location>
</feature>
<feature type="signal peptide" evidence="2">
    <location>
        <begin position="1"/>
        <end position="22"/>
    </location>
</feature>
<reference evidence="4 5" key="1">
    <citation type="submission" date="2017-02" db="EMBL/GenBank/DDBJ databases">
        <title>Acinetobacter sp. ANC 4945, whole genome shotgun sequencing project.</title>
        <authorList>
            <person name="Radolfova-Krizova L."/>
            <person name="Al Atrouni A."/>
            <person name="Nemec A."/>
        </authorList>
    </citation>
    <scope>NUCLEOTIDE SEQUENCE [LARGE SCALE GENOMIC DNA]</scope>
    <source>
        <strain evidence="4 5">ANC 4945</strain>
    </source>
</reference>
<dbReference type="NCBIfam" id="TIGR03696">
    <property type="entry name" value="Rhs_assc_core"/>
    <property type="match status" value="1"/>
</dbReference>
<proteinExistence type="predicted"/>
<dbReference type="InterPro" id="IPR031325">
    <property type="entry name" value="RHS_repeat"/>
</dbReference>
<evidence type="ECO:0000256" key="2">
    <source>
        <dbReference type="SAM" id="SignalP"/>
    </source>
</evidence>
<dbReference type="PANTHER" id="PTHR32305">
    <property type="match status" value="1"/>
</dbReference>
<keyword evidence="5" id="KW-1185">Reference proteome</keyword>
<accession>A0A1T1GQ39</accession>
<dbReference type="Pfam" id="PF25023">
    <property type="entry name" value="TEN_YD-shell"/>
    <property type="match status" value="1"/>
</dbReference>
<sequence>MNILLKKITMLCVWFYAIATYAVTNTDYTALSNNLAMTPGIQAKTQGYDLLSGKIIQNIPLVKGNIPFTMQYHASLRLNGEGGPDLYQELDEGGVADWTNEYSGQIITSTAPTTNQSTFIIQLPGSSEKYLITKDGAGTIKRLYYTGGGQFPTQSFYSNNLREISFSQLNGAIIVEKDGIKYTAAISKSLDSVFGNTTIPSYLFRFTKIEYLDGKKLKLSYDNNVNLIQVKDNRNNVLNIFREYKKIGASNQSYLERKLITSVELISGNSVQKSAITYKESQIKSIANPSKIDTIYTISEINSIVGGKIFFHYENQIRGYLIQYVMKSTGRNITDGNEGNYPILNKVTDQNENVLRAYSYGNVIGKTTSTSSTFNVYTTQISSYSIVDGQKVQESISAYDDANGKFANQFTVNGQKQTFNYTISTASLGSYVNEADLGKMVKASVTMTISNDYPGIVSGTSPIRSVTYNPYTHRISSLKDYNGNISNYTYDNLNRLTQKVVAVGNIDSQSTNYSYTSLSNGLINNYPIPNAIVTDSQIVTNTIDSKGWITQQVISYPKGGNKKTIGYSYYTDEAQANYGLVSNVDGPRSDINDNVSFVYDEFGNKLTETQVVNNLTVVTKYLNYNSFSQPERIIYPSGLVEKFIYNVDGTLQAKVTGNGGDTGDIYGNTIIYTYDYLKRKKSETNSDNETTLYDYDGLGRLTKTTAPDGSITTQSYFDTGEIKSIDGASSTYNEINIVGRISKSGSGTNSTSLWKTFTYDKNGNITQTQTALGIIEKWTYDALNRNTSYTNGEGNISKKTYDKTNNLISSKDAVNSGSSPFNYINSTLVKDEINNDYATKSYAYNQNDQVTNKYHGGRNCEFSGIDTLGREVSVNCTSENSADPAYAYNYQYTYDTSRFGRTDRVSSNSSFGIDTHYSYDHLDRIIGKTQTNKAITAWGGVNSSLNVGYSYSSANKLTSLTMPSGRVISYNYDGNKGRIASVDIAGNPFISNISYDNLGQLISWNIENTGAKYSIAYDPSRSGATKSINFMNRNNSILYSENYNFDADGRITSINKINNTHNYTYDKAGRLKSDQSGSYTYDKNGNRTARPGITYTYAANTNRLTTVKSGTTILKSASYLATGELRFAPFLSSYDGNGHMRYSGGSSGQYYMAYNHKNERTIRSINTYGNWYAGAVQYIYDESSNLIGEYAANGTPIVEYIWMGNTPVAAVYGSGGSSKIYAIVTDHNNTPRMLVDNSTDNAVWIWESSAFGVGQPTGSVKFNLRFPGQYYDEFTGLHYNLNRYYNPELGRYMEPDPIGLEGGLNPYAYAGNNPISNIDPSGLDALYGGWGWLGDWSSSMSSIFSYQTTFSSDYFYGIPPTVSQANANLSFNGGSGQDLWVNANRLMVAPNGNWNISPTTNQYRLPVEVVAYRNNSGDWIPSSKFTMPSPYDSGYWVFGELTMNINGKLYNDTYNFEKHSYDFSSNGGVASVGKTFLRNMETIIGGRVASNGRTNYIQDGYSFHFFNKPSCPSCKPAPK</sequence>
<feature type="domain" description="Teneurin-like YD-shell" evidence="3">
    <location>
        <begin position="1035"/>
        <end position="1296"/>
    </location>
</feature>
<dbReference type="InterPro" id="IPR056823">
    <property type="entry name" value="TEN-like_YD-shell"/>
</dbReference>
<dbReference type="InterPro" id="IPR050708">
    <property type="entry name" value="T6SS_VgrG/RHS"/>
</dbReference>
<evidence type="ECO:0000256" key="1">
    <source>
        <dbReference type="ARBA" id="ARBA00022737"/>
    </source>
</evidence>
<dbReference type="PANTHER" id="PTHR32305:SF15">
    <property type="entry name" value="PROTEIN RHSA-RELATED"/>
    <property type="match status" value="1"/>
</dbReference>
<dbReference type="EMBL" id="MVKX01000013">
    <property type="protein sequence ID" value="OOV79650.1"/>
    <property type="molecule type" value="Genomic_DNA"/>
</dbReference>
<name>A0A1T1GQ39_9GAMM</name>
<dbReference type="NCBIfam" id="TIGR01643">
    <property type="entry name" value="YD_repeat_2x"/>
    <property type="match status" value="1"/>
</dbReference>
<dbReference type="RefSeq" id="WP_078191587.1">
    <property type="nucleotide sequence ID" value="NZ_JAMCOZ010000011.1"/>
</dbReference>
<gene>
    <name evidence="4" type="ORF">B1202_15970</name>
</gene>
<dbReference type="Proteomes" id="UP000191160">
    <property type="component" value="Unassembled WGS sequence"/>
</dbReference>
<dbReference type="Pfam" id="PF05593">
    <property type="entry name" value="RHS_repeat"/>
    <property type="match status" value="1"/>
</dbReference>
<keyword evidence="1" id="KW-0677">Repeat</keyword>
<comment type="caution">
    <text evidence="4">The sequence shown here is derived from an EMBL/GenBank/DDBJ whole genome shotgun (WGS) entry which is preliminary data.</text>
</comment>
<protein>
    <recommendedName>
        <fullName evidence="3">Teneurin-like YD-shell domain-containing protein</fullName>
    </recommendedName>
</protein>
<organism evidence="4 5">
    <name type="scientific">Acinetobacter amyesii</name>
    <dbReference type="NCBI Taxonomy" id="2942470"/>
    <lineage>
        <taxon>Bacteria</taxon>
        <taxon>Pseudomonadati</taxon>
        <taxon>Pseudomonadota</taxon>
        <taxon>Gammaproteobacteria</taxon>
        <taxon>Moraxellales</taxon>
        <taxon>Moraxellaceae</taxon>
        <taxon>Acinetobacter</taxon>
    </lineage>
</organism>
<evidence type="ECO:0000313" key="5">
    <source>
        <dbReference type="Proteomes" id="UP000191160"/>
    </source>
</evidence>